<name>K2PRC4_9HYPH</name>
<feature type="compositionally biased region" description="Low complexity" evidence="1">
    <location>
        <begin position="78"/>
        <end position="95"/>
    </location>
</feature>
<protein>
    <recommendedName>
        <fullName evidence="4">Lipoprotein</fullName>
    </recommendedName>
</protein>
<evidence type="ECO:0008006" key="4">
    <source>
        <dbReference type="Google" id="ProtNLM"/>
    </source>
</evidence>
<gene>
    <name evidence="2" type="ORF">NA8A_06103</name>
</gene>
<evidence type="ECO:0000256" key="1">
    <source>
        <dbReference type="SAM" id="MobiDB-lite"/>
    </source>
</evidence>
<reference evidence="2 3" key="1">
    <citation type="journal article" date="2012" name="J. Bacteriol.">
        <title>Genome Sequence of Nitratireductor indicus Type Strain C115.</title>
        <authorList>
            <person name="Lai Q."/>
            <person name="Li G."/>
            <person name="Yu Z."/>
            <person name="Shao Z."/>
        </authorList>
    </citation>
    <scope>NUCLEOTIDE SEQUENCE [LARGE SCALE GENOMIC DNA]</scope>
    <source>
        <strain evidence="2 3">C115</strain>
    </source>
</reference>
<dbReference type="eggNOG" id="ENOG50330NT">
    <property type="taxonomic scope" value="Bacteria"/>
</dbReference>
<evidence type="ECO:0000313" key="2">
    <source>
        <dbReference type="EMBL" id="EKF43582.1"/>
    </source>
</evidence>
<dbReference type="Proteomes" id="UP000007374">
    <property type="component" value="Unassembled WGS sequence"/>
</dbReference>
<dbReference type="AlphaFoldDB" id="K2PRC4"/>
<dbReference type="EMBL" id="AMSI01000003">
    <property type="protein sequence ID" value="EKF43582.1"/>
    <property type="molecule type" value="Genomic_DNA"/>
</dbReference>
<organism evidence="2 3">
    <name type="scientific">Nitratireductor indicus C115</name>
    <dbReference type="NCBI Taxonomy" id="1231190"/>
    <lineage>
        <taxon>Bacteria</taxon>
        <taxon>Pseudomonadati</taxon>
        <taxon>Pseudomonadota</taxon>
        <taxon>Alphaproteobacteria</taxon>
        <taxon>Hyphomicrobiales</taxon>
        <taxon>Phyllobacteriaceae</taxon>
        <taxon>Nitratireductor</taxon>
    </lineage>
</organism>
<feature type="region of interest" description="Disordered" evidence="1">
    <location>
        <begin position="78"/>
        <end position="107"/>
    </location>
</feature>
<feature type="compositionally biased region" description="Polar residues" evidence="1">
    <location>
        <begin position="96"/>
        <end position="107"/>
    </location>
</feature>
<feature type="compositionally biased region" description="Basic and acidic residues" evidence="1">
    <location>
        <begin position="8"/>
        <end position="19"/>
    </location>
</feature>
<keyword evidence="3" id="KW-1185">Reference proteome</keyword>
<dbReference type="STRING" id="721133.SAMN05216176_10182"/>
<sequence length="231" mass="23901">MGWTSSHAEGKMPTENEKSLKRRHKHEEGAIPEYRIGLSAALLAAMVLAGCNSDSVLNMNSGRTPDQGLAAAQADQALPAPGTQPDTQQPGTTVGSAPSSLAQTPQATVSTTESIQFAPVIGAPANVLPALSSRLEARARQAGIPIIKSASGASIVMKGYFSAIADDGKTTVIYVWDVLDPSGNRLHRIQGQQAAPGGSGDGWSSVTPATMEAVADTTINQLATWLSRKSG</sequence>
<evidence type="ECO:0000313" key="3">
    <source>
        <dbReference type="Proteomes" id="UP000007374"/>
    </source>
</evidence>
<feature type="region of interest" description="Disordered" evidence="1">
    <location>
        <begin position="1"/>
        <end position="25"/>
    </location>
</feature>
<proteinExistence type="predicted"/>
<accession>K2PRC4</accession>
<comment type="caution">
    <text evidence="2">The sequence shown here is derived from an EMBL/GenBank/DDBJ whole genome shotgun (WGS) entry which is preliminary data.</text>
</comment>
<dbReference type="PATRIC" id="fig|1231190.3.peg.1287"/>